<dbReference type="EMBL" id="KI546115">
    <property type="protein sequence ID" value="EST44567.1"/>
    <property type="molecule type" value="Genomic_DNA"/>
</dbReference>
<keyword evidence="4" id="KW-1185">Reference proteome</keyword>
<evidence type="ECO:0000313" key="2">
    <source>
        <dbReference type="EMBL" id="EST44567.1"/>
    </source>
</evidence>
<evidence type="ECO:0000313" key="4">
    <source>
        <dbReference type="Proteomes" id="UP000018208"/>
    </source>
</evidence>
<dbReference type="VEuPathDB" id="GiardiaDB:SS50377_24575"/>
<dbReference type="EMBL" id="AUWU02000005">
    <property type="protein sequence ID" value="KAH0572464.1"/>
    <property type="molecule type" value="Genomic_DNA"/>
</dbReference>
<protein>
    <submittedName>
        <fullName evidence="2">Uncharacterized protein</fullName>
    </submittedName>
</protein>
<organism evidence="2">
    <name type="scientific">Spironucleus salmonicida</name>
    <dbReference type="NCBI Taxonomy" id="348837"/>
    <lineage>
        <taxon>Eukaryota</taxon>
        <taxon>Metamonada</taxon>
        <taxon>Diplomonadida</taxon>
        <taxon>Hexamitidae</taxon>
        <taxon>Hexamitinae</taxon>
        <taxon>Spironucleus</taxon>
    </lineage>
</organism>
<reference evidence="2 3" key="1">
    <citation type="journal article" date="2014" name="PLoS Genet.">
        <title>The Genome of Spironucleus salmonicida Highlights a Fish Pathogen Adapted to Fluctuating Environments.</title>
        <authorList>
            <person name="Xu F."/>
            <person name="Jerlstrom-Hultqvist J."/>
            <person name="Einarsson E."/>
            <person name="Astvaldsson A."/>
            <person name="Svard S.G."/>
            <person name="Andersson J.O."/>
        </authorList>
    </citation>
    <scope>NUCLEOTIDE SEQUENCE</scope>
    <source>
        <strain evidence="3">ATCC 50377</strain>
    </source>
</reference>
<proteinExistence type="predicted"/>
<dbReference type="AlphaFoldDB" id="V6LJ16"/>
<name>V6LJ16_9EUKA</name>
<evidence type="ECO:0000256" key="1">
    <source>
        <dbReference type="SAM" id="Coils"/>
    </source>
</evidence>
<reference evidence="3" key="2">
    <citation type="submission" date="2020-12" db="EMBL/GenBank/DDBJ databases">
        <title>New Spironucleus salmonicida genome in near-complete chromosomes.</title>
        <authorList>
            <person name="Xu F."/>
            <person name="Kurt Z."/>
            <person name="Jimenez-Gonzalez A."/>
            <person name="Astvaldsson A."/>
            <person name="Andersson J.O."/>
            <person name="Svard S.G."/>
        </authorList>
    </citation>
    <scope>NUCLEOTIDE SEQUENCE</scope>
    <source>
        <strain evidence="3">ATCC 50377</strain>
    </source>
</reference>
<evidence type="ECO:0000313" key="3">
    <source>
        <dbReference type="EMBL" id="KAH0572464.1"/>
    </source>
</evidence>
<dbReference type="Proteomes" id="UP000018208">
    <property type="component" value="Unassembled WGS sequence"/>
</dbReference>
<accession>V6LJ16</accession>
<feature type="coiled-coil region" evidence="1">
    <location>
        <begin position="148"/>
        <end position="208"/>
    </location>
</feature>
<keyword evidence="1" id="KW-0175">Coiled coil</keyword>
<gene>
    <name evidence="2" type="ORF">SS50377_15569</name>
    <name evidence="3" type="ORF">SS50377_24575</name>
</gene>
<feature type="coiled-coil region" evidence="1">
    <location>
        <begin position="272"/>
        <end position="299"/>
    </location>
</feature>
<sequence>MSFTRQQPFIPAQFSQSETPLQSYQLAYMSELKMREDRLNSQQGQIDQELQRLELKVQKQNKVQHDFNSLETQLIIKQEKLDSCTQELAENQSKLQLLQRQQQELMRSFHLKEQKINEKEIYYQMRELQISERERGVQMAEYQVSQREVEIKNMKQKLKIKLEVVENERQNMIILEQQMNEILKRSKQKEQESKIIELEAKKQIINCEVQMDVMMKQVLNIQEKKNQYDLIISQVENEKIKMQSQYQQKFQSPQQQGQQMKQIYIPQENELLSSLQAENRRLVNKIDSLEAKHQLLAEAPVLIRRIEHHNYNIERQQMQYEDQFSANLRLQGQFINKQQQIEDAVRIKENELSMLLGEADLIKRQLQRQQKYEQRTNERQEDLINKYQNYNESPPRIPLSYSTKKSIHFASQDQELNSDLRNNTQQKIQKSQFKTPNLDDIEDLNLNQLHKTTVSQIDDISLSQYVRNVGDAVQSACRRVEDLDESLSDGKFKV</sequence>
<feature type="coiled-coil region" evidence="1">
    <location>
        <begin position="81"/>
        <end position="108"/>
    </location>
</feature>